<reference evidence="3" key="1">
    <citation type="submission" date="2016-10" db="EMBL/GenBank/DDBJ databases">
        <authorList>
            <person name="Varghese N."/>
            <person name="Submissions S."/>
        </authorList>
    </citation>
    <scope>NUCLEOTIDE SEQUENCE [LARGE SCALE GENOMIC DNA]</scope>
    <source>
        <strain evidence="3">CGMCC 1.10121</strain>
    </source>
</reference>
<organism evidence="2 3">
    <name type="scientific">Halogranum amylolyticum</name>
    <dbReference type="NCBI Taxonomy" id="660520"/>
    <lineage>
        <taxon>Archaea</taxon>
        <taxon>Methanobacteriati</taxon>
        <taxon>Methanobacteriota</taxon>
        <taxon>Stenosarchaea group</taxon>
        <taxon>Halobacteria</taxon>
        <taxon>Halobacteriales</taxon>
        <taxon>Haloferacaceae</taxon>
    </lineage>
</organism>
<feature type="transmembrane region" description="Helical" evidence="1">
    <location>
        <begin position="7"/>
        <end position="28"/>
    </location>
</feature>
<name>A0A1H8MW22_9EURY</name>
<dbReference type="Proteomes" id="UP000199126">
    <property type="component" value="Unassembled WGS sequence"/>
</dbReference>
<accession>A0A1H8MW22</accession>
<protein>
    <submittedName>
        <fullName evidence="2">Uncharacterized protein</fullName>
    </submittedName>
</protein>
<keyword evidence="3" id="KW-1185">Reference proteome</keyword>
<proteinExistence type="predicted"/>
<dbReference type="Pfam" id="PF20587">
    <property type="entry name" value="DUF6789"/>
    <property type="match status" value="1"/>
</dbReference>
<sequence length="163" mass="17174">MEPVRSSLGGGIVATIVLLAFLLVADLVLVGRSLFVFATFTSLCAIGGPPYCALGTSTATLLTYLWFAALFAVAWPLLFGGFTWGLPGESGVAHGVAFGLVLWGAYLLVAILNVGIGGETLDENLPTLTVTLLGYLVYGVVLGGVYDYLADHRTFLSEPEDQR</sequence>
<dbReference type="InterPro" id="IPR046739">
    <property type="entry name" value="DUF6789"/>
</dbReference>
<feature type="transmembrane region" description="Helical" evidence="1">
    <location>
        <begin position="61"/>
        <end position="86"/>
    </location>
</feature>
<keyword evidence="1" id="KW-0472">Membrane</keyword>
<feature type="transmembrane region" description="Helical" evidence="1">
    <location>
        <begin position="34"/>
        <end position="54"/>
    </location>
</feature>
<dbReference type="AlphaFoldDB" id="A0A1H8MW22"/>
<dbReference type="EMBL" id="FODV01000001">
    <property type="protein sequence ID" value="SEO21595.1"/>
    <property type="molecule type" value="Genomic_DNA"/>
</dbReference>
<dbReference type="RefSeq" id="WP_089820541.1">
    <property type="nucleotide sequence ID" value="NZ_FODV01000001.1"/>
</dbReference>
<evidence type="ECO:0000313" key="3">
    <source>
        <dbReference type="Proteomes" id="UP000199126"/>
    </source>
</evidence>
<dbReference type="OrthoDB" id="307069at2157"/>
<keyword evidence="1" id="KW-0812">Transmembrane</keyword>
<gene>
    <name evidence="2" type="ORF">SAMN04487948_101137</name>
</gene>
<keyword evidence="1" id="KW-1133">Transmembrane helix</keyword>
<evidence type="ECO:0000313" key="2">
    <source>
        <dbReference type="EMBL" id="SEO21595.1"/>
    </source>
</evidence>
<evidence type="ECO:0000256" key="1">
    <source>
        <dbReference type="SAM" id="Phobius"/>
    </source>
</evidence>
<feature type="transmembrane region" description="Helical" evidence="1">
    <location>
        <begin position="128"/>
        <end position="149"/>
    </location>
</feature>
<feature type="transmembrane region" description="Helical" evidence="1">
    <location>
        <begin position="92"/>
        <end position="116"/>
    </location>
</feature>